<evidence type="ECO:0000256" key="3">
    <source>
        <dbReference type="ARBA" id="ARBA00023012"/>
    </source>
</evidence>
<dbReference type="Gene3D" id="3.30.565.10">
    <property type="entry name" value="Histidine kinase-like ATPase, C-terminal domain"/>
    <property type="match status" value="1"/>
</dbReference>
<comment type="caution">
    <text evidence="6">The sequence shown here is derived from an EMBL/GenBank/DDBJ whole genome shotgun (WGS) entry which is preliminary data.</text>
</comment>
<protein>
    <submittedName>
        <fullName evidence="6">Signal transduction histidine kinase</fullName>
    </submittedName>
</protein>
<keyword evidence="5" id="KW-1133">Transmembrane helix</keyword>
<evidence type="ECO:0000313" key="7">
    <source>
        <dbReference type="Proteomes" id="UP001236559"/>
    </source>
</evidence>
<dbReference type="CDD" id="cd16917">
    <property type="entry name" value="HATPase_UhpB-NarQ-NarX-like"/>
    <property type="match status" value="1"/>
</dbReference>
<name>A0ABU0AXB0_9FIRM</name>
<dbReference type="PANTHER" id="PTHR24421">
    <property type="entry name" value="NITRATE/NITRITE SENSOR PROTEIN NARX-RELATED"/>
    <property type="match status" value="1"/>
</dbReference>
<organism evidence="6 7">
    <name type="scientific">Peptoniphilus koenoeneniae</name>
    <dbReference type="NCBI Taxonomy" id="507751"/>
    <lineage>
        <taxon>Bacteria</taxon>
        <taxon>Bacillati</taxon>
        <taxon>Bacillota</taxon>
        <taxon>Tissierellia</taxon>
        <taxon>Tissierellales</taxon>
        <taxon>Peptoniphilaceae</taxon>
        <taxon>Peptoniphilus</taxon>
    </lineage>
</organism>
<evidence type="ECO:0000256" key="1">
    <source>
        <dbReference type="ARBA" id="ARBA00022679"/>
    </source>
</evidence>
<dbReference type="Proteomes" id="UP001236559">
    <property type="component" value="Unassembled WGS sequence"/>
</dbReference>
<feature type="coiled-coil region" evidence="4">
    <location>
        <begin position="215"/>
        <end position="249"/>
    </location>
</feature>
<proteinExistence type="predicted"/>
<keyword evidence="4" id="KW-0175">Coiled coil</keyword>
<evidence type="ECO:0000256" key="5">
    <source>
        <dbReference type="SAM" id="Phobius"/>
    </source>
</evidence>
<keyword evidence="7" id="KW-1185">Reference proteome</keyword>
<feature type="transmembrane region" description="Helical" evidence="5">
    <location>
        <begin position="72"/>
        <end position="96"/>
    </location>
</feature>
<feature type="transmembrane region" description="Helical" evidence="5">
    <location>
        <begin position="42"/>
        <end position="60"/>
    </location>
</feature>
<gene>
    <name evidence="6" type="ORF">J2S72_001097</name>
</gene>
<dbReference type="EMBL" id="JAUSTN010000005">
    <property type="protein sequence ID" value="MDQ0275073.1"/>
    <property type="molecule type" value="Genomic_DNA"/>
</dbReference>
<evidence type="ECO:0000256" key="2">
    <source>
        <dbReference type="ARBA" id="ARBA00022777"/>
    </source>
</evidence>
<reference evidence="6 7" key="1">
    <citation type="submission" date="2023-07" db="EMBL/GenBank/DDBJ databases">
        <title>Genomic Encyclopedia of Type Strains, Phase IV (KMG-IV): sequencing the most valuable type-strain genomes for metagenomic binning, comparative biology and taxonomic classification.</title>
        <authorList>
            <person name="Goeker M."/>
        </authorList>
    </citation>
    <scope>NUCLEOTIDE SEQUENCE [LARGE SCALE GENOMIC DNA]</scope>
    <source>
        <strain evidence="6 7">DSM 22616</strain>
    </source>
</reference>
<dbReference type="SUPFAM" id="SSF55874">
    <property type="entry name" value="ATPase domain of HSP90 chaperone/DNA topoisomerase II/histidine kinase"/>
    <property type="match status" value="1"/>
</dbReference>
<dbReference type="PANTHER" id="PTHR24421:SF59">
    <property type="entry name" value="OXYGEN SENSOR HISTIDINE KINASE NREB"/>
    <property type="match status" value="1"/>
</dbReference>
<dbReference type="RefSeq" id="WP_307495132.1">
    <property type="nucleotide sequence ID" value="NZ_JAUSTN010000005.1"/>
</dbReference>
<keyword evidence="1" id="KW-0808">Transferase</keyword>
<dbReference type="InterPro" id="IPR036890">
    <property type="entry name" value="HATPase_C_sf"/>
</dbReference>
<dbReference type="GO" id="GO:0016301">
    <property type="term" value="F:kinase activity"/>
    <property type="evidence" value="ECO:0007669"/>
    <property type="project" value="UniProtKB-KW"/>
</dbReference>
<dbReference type="InterPro" id="IPR050482">
    <property type="entry name" value="Sensor_HK_TwoCompSys"/>
</dbReference>
<sequence length="422" mass="48706">MTLLSLNNFYLSVIFIISLLLLTVSIEVAVERSDIKIKSYSFLYSLLLSLASLLPAQTLAEIGSGKIFIAKIFLNSSIYGFIFYILCVFFLEIFFIKKILNDRKKQIGKNSIKESMDNLPDGICFSKLDGTPLLVNRKMQEISYQVFGKRLVNDLACEKAVREKKIKAQASVLQDNPIIIESDNKIWLIEIVYHNLVRETLAYDISLEWDLLEKIKNKNMEIKASNLRLKDYQKNVSQYTRQKEILQAKINIHDKIGQSLIYFKHYLEKPNKNKEDRNKLIQLWQESLLILKEKKDSTSTKSSWEKLISTAKAIDVEIHLKGQLPKSEGDLNILVGIVHEALNNAIRHGEAKNVWINLEEDDSKVYCQIINDGKAPQLPLEEKGGLKNIRQRLKIYNGEMKIYTDPNFKLDLSWLKGENYDL</sequence>
<keyword evidence="3" id="KW-0902">Two-component regulatory system</keyword>
<evidence type="ECO:0000256" key="4">
    <source>
        <dbReference type="SAM" id="Coils"/>
    </source>
</evidence>
<keyword evidence="2 6" id="KW-0418">Kinase</keyword>
<accession>A0ABU0AXB0</accession>
<keyword evidence="5" id="KW-0812">Transmembrane</keyword>
<feature type="transmembrane region" description="Helical" evidence="5">
    <location>
        <begin position="6"/>
        <end position="30"/>
    </location>
</feature>
<evidence type="ECO:0000313" key="6">
    <source>
        <dbReference type="EMBL" id="MDQ0275073.1"/>
    </source>
</evidence>
<keyword evidence="5" id="KW-0472">Membrane</keyword>